<keyword evidence="4" id="KW-1185">Reference proteome</keyword>
<dbReference type="KEGG" id="nst:Nstercoris_00949"/>
<accession>A0A4Y1YPJ4</accession>
<sequence>MTISRAIAIAIAIAVIAGASTVMITSCSVAQHQESVGEYVDGSIITTEVKARLTNDPGTSAANINVKTIEGGEVQLSGFTTSQAEKDRATELAYSVKGVTKVYNNLVVKP</sequence>
<dbReference type="SMART" id="SM00749">
    <property type="entry name" value="BON"/>
    <property type="match status" value="1"/>
</dbReference>
<dbReference type="AlphaFoldDB" id="A0A4Y1YPJ4"/>
<dbReference type="Pfam" id="PF04972">
    <property type="entry name" value="BON"/>
    <property type="match status" value="1"/>
</dbReference>
<evidence type="ECO:0000313" key="4">
    <source>
        <dbReference type="Proteomes" id="UP000316473"/>
    </source>
</evidence>
<gene>
    <name evidence="3" type="ORF">Nstercoris_00949</name>
</gene>
<dbReference type="InterPro" id="IPR014004">
    <property type="entry name" value="Transpt-assoc_nodulatn_dom_bac"/>
</dbReference>
<feature type="domain" description="BON" evidence="2">
    <location>
        <begin position="41"/>
        <end position="110"/>
    </location>
</feature>
<dbReference type="PROSITE" id="PS50914">
    <property type="entry name" value="BON"/>
    <property type="match status" value="1"/>
</dbReference>
<dbReference type="Proteomes" id="UP000316473">
    <property type="component" value="Chromosome"/>
</dbReference>
<reference evidence="3 4" key="1">
    <citation type="submission" date="2019-06" db="EMBL/GenBank/DDBJ databases">
        <title>Nitrosomonas stercoris KYUHI-S whole genome shotgun sequence.</title>
        <authorList>
            <person name="Nakagawa T."/>
            <person name="Tsuchiya Y."/>
            <person name="Takahashi R."/>
        </authorList>
    </citation>
    <scope>NUCLEOTIDE SEQUENCE [LARGE SCALE GENOMIC DNA]</scope>
    <source>
        <strain evidence="3 4">KYUHI-S</strain>
    </source>
</reference>
<evidence type="ECO:0000259" key="2">
    <source>
        <dbReference type="PROSITE" id="PS50914"/>
    </source>
</evidence>
<keyword evidence="1" id="KW-0732">Signal</keyword>
<dbReference type="Gene3D" id="3.30.1340.30">
    <property type="match status" value="1"/>
</dbReference>
<name>A0A4Y1YPJ4_9PROT</name>
<dbReference type="PANTHER" id="PTHR34606">
    <property type="entry name" value="BON DOMAIN-CONTAINING PROTEIN"/>
    <property type="match status" value="1"/>
</dbReference>
<feature type="chain" id="PRO_5021322768" description="BON domain-containing protein" evidence="1">
    <location>
        <begin position="20"/>
        <end position="110"/>
    </location>
</feature>
<dbReference type="EMBL" id="AP019755">
    <property type="protein sequence ID" value="BBL34707.1"/>
    <property type="molecule type" value="Genomic_DNA"/>
</dbReference>
<dbReference type="InterPro" id="IPR007055">
    <property type="entry name" value="BON_dom"/>
</dbReference>
<evidence type="ECO:0000256" key="1">
    <source>
        <dbReference type="SAM" id="SignalP"/>
    </source>
</evidence>
<proteinExistence type="predicted"/>
<dbReference type="PROSITE" id="PS51257">
    <property type="entry name" value="PROKAR_LIPOPROTEIN"/>
    <property type="match status" value="1"/>
</dbReference>
<feature type="signal peptide" evidence="1">
    <location>
        <begin position="1"/>
        <end position="19"/>
    </location>
</feature>
<dbReference type="InterPro" id="IPR051686">
    <property type="entry name" value="Lipoprotein_DolP"/>
</dbReference>
<dbReference type="PANTHER" id="PTHR34606:SF16">
    <property type="entry name" value="BON DOMAIN-CONTAINING PROTEIN"/>
    <property type="match status" value="1"/>
</dbReference>
<protein>
    <recommendedName>
        <fullName evidence="2">BON domain-containing protein</fullName>
    </recommendedName>
</protein>
<evidence type="ECO:0000313" key="3">
    <source>
        <dbReference type="EMBL" id="BBL34707.1"/>
    </source>
</evidence>
<organism evidence="3 4">
    <name type="scientific">Nitrosomonas stercoris</name>
    <dbReference type="NCBI Taxonomy" id="1444684"/>
    <lineage>
        <taxon>Bacteria</taxon>
        <taxon>Pseudomonadati</taxon>
        <taxon>Pseudomonadota</taxon>
        <taxon>Betaproteobacteria</taxon>
        <taxon>Nitrosomonadales</taxon>
        <taxon>Nitrosomonadaceae</taxon>
        <taxon>Nitrosomonas</taxon>
    </lineage>
</organism>